<gene>
    <name evidence="10" type="ORF">BIW11_05712</name>
</gene>
<organism evidence="10 11">
    <name type="scientific">Tropilaelaps mercedesae</name>
    <dbReference type="NCBI Taxonomy" id="418985"/>
    <lineage>
        <taxon>Eukaryota</taxon>
        <taxon>Metazoa</taxon>
        <taxon>Ecdysozoa</taxon>
        <taxon>Arthropoda</taxon>
        <taxon>Chelicerata</taxon>
        <taxon>Arachnida</taxon>
        <taxon>Acari</taxon>
        <taxon>Parasitiformes</taxon>
        <taxon>Mesostigmata</taxon>
        <taxon>Gamasina</taxon>
        <taxon>Dermanyssoidea</taxon>
        <taxon>Laelapidae</taxon>
        <taxon>Tropilaelaps</taxon>
    </lineage>
</organism>
<evidence type="ECO:0000256" key="7">
    <source>
        <dbReference type="ARBA" id="ARBA00022859"/>
    </source>
</evidence>
<dbReference type="InterPro" id="IPR051237">
    <property type="entry name" value="Ferric-chelate_Red/DefProt"/>
</dbReference>
<evidence type="ECO:0000256" key="2">
    <source>
        <dbReference type="ARBA" id="ARBA00008501"/>
    </source>
</evidence>
<dbReference type="EMBL" id="MNPL01001079">
    <property type="protein sequence ID" value="OQR79473.1"/>
    <property type="molecule type" value="Genomic_DNA"/>
</dbReference>
<keyword evidence="7" id="KW-0391">Immunity</keyword>
<protein>
    <recommendedName>
        <fullName evidence="9">Reelin domain-containing protein</fullName>
    </recommendedName>
</protein>
<dbReference type="GO" id="GO:0042742">
    <property type="term" value="P:defense response to bacterium"/>
    <property type="evidence" value="ECO:0007669"/>
    <property type="project" value="UniProtKB-KW"/>
</dbReference>
<dbReference type="Pfam" id="PF02014">
    <property type="entry name" value="Reeler"/>
    <property type="match status" value="1"/>
</dbReference>
<evidence type="ECO:0000256" key="6">
    <source>
        <dbReference type="ARBA" id="ARBA00022729"/>
    </source>
</evidence>
<evidence type="ECO:0000256" key="4">
    <source>
        <dbReference type="ARBA" id="ARBA00022529"/>
    </source>
</evidence>
<evidence type="ECO:0000256" key="8">
    <source>
        <dbReference type="ARBA" id="ARBA00023022"/>
    </source>
</evidence>
<keyword evidence="11" id="KW-1185">Reference proteome</keyword>
<evidence type="ECO:0000256" key="5">
    <source>
        <dbReference type="ARBA" id="ARBA00022588"/>
    </source>
</evidence>
<keyword evidence="3" id="KW-0964">Secreted</keyword>
<dbReference type="Proteomes" id="UP000192247">
    <property type="component" value="Unassembled WGS sequence"/>
</dbReference>
<dbReference type="GO" id="GO:0016020">
    <property type="term" value="C:membrane"/>
    <property type="evidence" value="ECO:0007669"/>
    <property type="project" value="TreeGrafter"/>
</dbReference>
<dbReference type="InterPro" id="IPR002861">
    <property type="entry name" value="Reeler_dom"/>
</dbReference>
<evidence type="ECO:0000256" key="3">
    <source>
        <dbReference type="ARBA" id="ARBA00022525"/>
    </source>
</evidence>
<evidence type="ECO:0000313" key="11">
    <source>
        <dbReference type="Proteomes" id="UP000192247"/>
    </source>
</evidence>
<dbReference type="STRING" id="418985.A0A1V9Y1A2"/>
<dbReference type="AlphaFoldDB" id="A0A1V9Y1A2"/>
<keyword evidence="8" id="KW-0044">Antibiotic</keyword>
<keyword evidence="5" id="KW-0399">Innate immunity</keyword>
<accession>A0A1V9Y1A2</accession>
<dbReference type="InterPro" id="IPR042307">
    <property type="entry name" value="Reeler_sf"/>
</dbReference>
<evidence type="ECO:0000256" key="1">
    <source>
        <dbReference type="ARBA" id="ARBA00004613"/>
    </source>
</evidence>
<dbReference type="CDD" id="cd08544">
    <property type="entry name" value="Reeler"/>
    <property type="match status" value="1"/>
</dbReference>
<reference evidence="10 11" key="1">
    <citation type="journal article" date="2017" name="Gigascience">
        <title>Draft genome of the honey bee ectoparasitic mite, Tropilaelaps mercedesae, is shaped by the parasitic life history.</title>
        <authorList>
            <person name="Dong X."/>
            <person name="Armstrong S.D."/>
            <person name="Xia D."/>
            <person name="Makepeace B.L."/>
            <person name="Darby A.C."/>
            <person name="Kadowaki T."/>
        </authorList>
    </citation>
    <scope>NUCLEOTIDE SEQUENCE [LARGE SCALE GENOMIC DNA]</scope>
    <source>
        <strain evidence="10">Wuxi-XJTLU</strain>
    </source>
</reference>
<sequence>MRVNLMCPAATFIYTAAVSMVRLFEDVEALSGGAPSMACTSMTPYHFAFQPQPLDGCPFTVYQSKLHYRPENDTVTVTLTVKNGNPRRTFRGFLIKAINPLTKHAIGQFREQFDIGVRRNCHAATHMSPGNKARIVLHWIPEEVDEQGHLVVFEATFVETFRKFFVGVQSTLQGRPAVDIVKKEKEEELHDHGMQMEKLTTNNKTKASVLKEVDVEDIDRRDYKNKPHKTTNNENTFWF</sequence>
<comment type="similarity">
    <text evidence="2">Belongs to the insect defense protein family.</text>
</comment>
<keyword evidence="4" id="KW-0929">Antimicrobial</keyword>
<name>A0A1V9Y1A2_9ACAR</name>
<comment type="subcellular location">
    <subcellularLocation>
        <location evidence="1">Secreted</location>
    </subcellularLocation>
</comment>
<dbReference type="GO" id="GO:0005576">
    <property type="term" value="C:extracellular region"/>
    <property type="evidence" value="ECO:0007669"/>
    <property type="project" value="UniProtKB-SubCell"/>
</dbReference>
<dbReference type="OrthoDB" id="2419613at2759"/>
<dbReference type="PANTHER" id="PTHR45828">
    <property type="entry name" value="CYTOCHROME B561/FERRIC REDUCTASE TRANSMEMBRANE"/>
    <property type="match status" value="1"/>
</dbReference>
<dbReference type="GO" id="GO:0045087">
    <property type="term" value="P:innate immune response"/>
    <property type="evidence" value="ECO:0007669"/>
    <property type="project" value="UniProtKB-KW"/>
</dbReference>
<evidence type="ECO:0000259" key="9">
    <source>
        <dbReference type="Pfam" id="PF02014"/>
    </source>
</evidence>
<proteinExistence type="inferred from homology"/>
<dbReference type="InParanoid" id="A0A1V9Y1A2"/>
<feature type="domain" description="Reelin" evidence="9">
    <location>
        <begin position="39"/>
        <end position="166"/>
    </location>
</feature>
<dbReference type="Gene3D" id="2.60.40.4060">
    <property type="entry name" value="Reeler domain"/>
    <property type="match status" value="1"/>
</dbReference>
<keyword evidence="6" id="KW-0732">Signal</keyword>
<comment type="caution">
    <text evidence="10">The sequence shown here is derived from an EMBL/GenBank/DDBJ whole genome shotgun (WGS) entry which is preliminary data.</text>
</comment>
<dbReference type="PANTHER" id="PTHR45828:SF9">
    <property type="entry name" value="CELL WALL INTEGRITY AND STRESS RESPONSE COMPONENT 4-LIKE-RELATED"/>
    <property type="match status" value="1"/>
</dbReference>
<evidence type="ECO:0000313" key="10">
    <source>
        <dbReference type="EMBL" id="OQR79473.1"/>
    </source>
</evidence>